<reference evidence="1 2" key="1">
    <citation type="submission" date="2020-09" db="EMBL/GenBank/DDBJ databases">
        <title>De no assembly of potato wild relative species, Solanum commersonii.</title>
        <authorList>
            <person name="Cho K."/>
        </authorList>
    </citation>
    <scope>NUCLEOTIDE SEQUENCE [LARGE SCALE GENOMIC DNA]</scope>
    <source>
        <strain evidence="1">LZ3.2</strain>
        <tissue evidence="1">Leaf</tissue>
    </source>
</reference>
<comment type="caution">
    <text evidence="1">The sequence shown here is derived from an EMBL/GenBank/DDBJ whole genome shotgun (WGS) entry which is preliminary data.</text>
</comment>
<dbReference type="Proteomes" id="UP000824120">
    <property type="component" value="Chromosome 10"/>
</dbReference>
<evidence type="ECO:0000313" key="1">
    <source>
        <dbReference type="EMBL" id="KAG5579931.1"/>
    </source>
</evidence>
<sequence>MSKSSQSRFPQLVHHRGHSHLLPDNLVPNLIAPSVPTHPSQHPHLRNMHFLDMCVLDWPALRSIQQGRSNYHSVELTFKSRWDFLITQDSRGKPPLENNILRMQVMELLECNSTHWKSKFIDGLPTLFAERVRKATRGENHSINYDDYTYGKLISTSTRRTFLV</sequence>
<name>A0A9J5WVT6_SOLCO</name>
<dbReference type="EMBL" id="JACXVP010000010">
    <property type="protein sequence ID" value="KAG5579931.1"/>
    <property type="molecule type" value="Genomic_DNA"/>
</dbReference>
<dbReference type="OrthoDB" id="1328569at2759"/>
<keyword evidence="2" id="KW-1185">Reference proteome</keyword>
<proteinExistence type="predicted"/>
<dbReference type="AlphaFoldDB" id="A0A9J5WVT6"/>
<protein>
    <submittedName>
        <fullName evidence="1">Uncharacterized protein</fullName>
    </submittedName>
</protein>
<evidence type="ECO:0000313" key="2">
    <source>
        <dbReference type="Proteomes" id="UP000824120"/>
    </source>
</evidence>
<gene>
    <name evidence="1" type="ORF">H5410_050558</name>
</gene>
<accession>A0A9J5WVT6</accession>
<organism evidence="1 2">
    <name type="scientific">Solanum commersonii</name>
    <name type="common">Commerson's wild potato</name>
    <name type="synonym">Commerson's nightshade</name>
    <dbReference type="NCBI Taxonomy" id="4109"/>
    <lineage>
        <taxon>Eukaryota</taxon>
        <taxon>Viridiplantae</taxon>
        <taxon>Streptophyta</taxon>
        <taxon>Embryophyta</taxon>
        <taxon>Tracheophyta</taxon>
        <taxon>Spermatophyta</taxon>
        <taxon>Magnoliopsida</taxon>
        <taxon>eudicotyledons</taxon>
        <taxon>Gunneridae</taxon>
        <taxon>Pentapetalae</taxon>
        <taxon>asterids</taxon>
        <taxon>lamiids</taxon>
        <taxon>Solanales</taxon>
        <taxon>Solanaceae</taxon>
        <taxon>Solanoideae</taxon>
        <taxon>Solaneae</taxon>
        <taxon>Solanum</taxon>
    </lineage>
</organism>